<dbReference type="EMBL" id="OX596094">
    <property type="protein sequence ID" value="CAM9419303.1"/>
    <property type="molecule type" value="Genomic_DNA"/>
</dbReference>
<name>A0AC59Y684_RANTA</name>
<sequence length="123" mass="13421">MYSPERYTNLSPALLSCTLFSRTVPTLKSLSKVFHNQNSSIADLLLYPHQACSSTSVKSVVHSLPVPSLFPPLILLSTLDSKMIYFKLSLSTFKSIQLSLSFHIDPKAALNVGSVASLHPSPC</sequence>
<proteinExistence type="predicted"/>
<gene>
    <name evidence="1" type="ORF">MRATA1EN22A_LOCUS2256</name>
</gene>
<evidence type="ECO:0000313" key="2">
    <source>
        <dbReference type="Proteomes" id="UP001162501"/>
    </source>
</evidence>
<accession>A0AC59Y684</accession>
<protein>
    <submittedName>
        <fullName evidence="1">Uncharacterized protein</fullName>
    </submittedName>
</protein>
<organism evidence="1 2">
    <name type="scientific">Rangifer tarandus platyrhynchus</name>
    <name type="common">Svalbard reindeer</name>
    <dbReference type="NCBI Taxonomy" id="3082113"/>
    <lineage>
        <taxon>Eukaryota</taxon>
        <taxon>Metazoa</taxon>
        <taxon>Chordata</taxon>
        <taxon>Craniata</taxon>
        <taxon>Vertebrata</taxon>
        <taxon>Euteleostomi</taxon>
        <taxon>Mammalia</taxon>
        <taxon>Eutheria</taxon>
        <taxon>Laurasiatheria</taxon>
        <taxon>Artiodactyla</taxon>
        <taxon>Ruminantia</taxon>
        <taxon>Pecora</taxon>
        <taxon>Cervidae</taxon>
        <taxon>Odocoileinae</taxon>
        <taxon>Rangifer</taxon>
    </lineage>
</organism>
<reference evidence="1" key="1">
    <citation type="submission" date="2023-05" db="EMBL/GenBank/DDBJ databases">
        <authorList>
            <consortium name="ELIXIR-Norway"/>
        </authorList>
    </citation>
    <scope>NUCLEOTIDE SEQUENCE</scope>
</reference>
<dbReference type="Proteomes" id="UP001162501">
    <property type="component" value="Chromosome 10"/>
</dbReference>
<evidence type="ECO:0000313" key="1">
    <source>
        <dbReference type="EMBL" id="CAM9419303.1"/>
    </source>
</evidence>
<reference evidence="1" key="2">
    <citation type="submission" date="2025-03" db="EMBL/GenBank/DDBJ databases">
        <authorList>
            <consortium name="ELIXIR-Norway"/>
            <consortium name="Elixir Norway"/>
        </authorList>
    </citation>
    <scope>NUCLEOTIDE SEQUENCE</scope>
</reference>